<organism evidence="6 7">
    <name type="scientific">Ectopseudomonas mendocina</name>
    <name type="common">Pseudomonas mendocina</name>
    <dbReference type="NCBI Taxonomy" id="300"/>
    <lineage>
        <taxon>Bacteria</taxon>
        <taxon>Pseudomonadati</taxon>
        <taxon>Pseudomonadota</taxon>
        <taxon>Gammaproteobacteria</taxon>
        <taxon>Pseudomonadales</taxon>
        <taxon>Pseudomonadaceae</taxon>
        <taxon>Ectopseudomonas</taxon>
    </lineage>
</organism>
<dbReference type="SUPFAM" id="SSF50882">
    <property type="entry name" value="beta-Barrel protease inhibitors"/>
    <property type="match status" value="1"/>
</dbReference>
<reference evidence="6 7" key="1">
    <citation type="submission" date="2024-03" db="EMBL/GenBank/DDBJ databases">
        <title>Complete genome of BD2.</title>
        <authorList>
            <person name="Cao G."/>
        </authorList>
    </citation>
    <scope>NUCLEOTIDE SEQUENCE [LARGE SCALE GENOMIC DNA]</scope>
    <source>
        <strain evidence="6 7">BD2</strain>
    </source>
</reference>
<protein>
    <submittedName>
        <fullName evidence="6">AprI/Inh family metalloprotease inhibitor</fullName>
    </submittedName>
</protein>
<keyword evidence="7" id="KW-1185">Reference proteome</keyword>
<dbReference type="Proteomes" id="UP001476583">
    <property type="component" value="Chromosome"/>
</dbReference>
<name>A0ABZ2RFM6_ECTME</name>
<proteinExistence type="inferred from homology"/>
<dbReference type="Gene3D" id="2.40.128.10">
    <property type="match status" value="1"/>
</dbReference>
<evidence type="ECO:0000259" key="5">
    <source>
        <dbReference type="Pfam" id="PF02974"/>
    </source>
</evidence>
<evidence type="ECO:0000256" key="1">
    <source>
        <dbReference type="ARBA" id="ARBA00006813"/>
    </source>
</evidence>
<evidence type="ECO:0000313" key="7">
    <source>
        <dbReference type="Proteomes" id="UP001476583"/>
    </source>
</evidence>
<dbReference type="GO" id="GO:0030414">
    <property type="term" value="F:peptidase inhibitor activity"/>
    <property type="evidence" value="ECO:0007669"/>
    <property type="project" value="UniProtKB-KW"/>
</dbReference>
<keyword evidence="4" id="KW-0481">Metalloenzyme inhibitor</keyword>
<evidence type="ECO:0000256" key="3">
    <source>
        <dbReference type="ARBA" id="ARBA00022729"/>
    </source>
</evidence>
<evidence type="ECO:0000256" key="2">
    <source>
        <dbReference type="ARBA" id="ARBA00022608"/>
    </source>
</evidence>
<comment type="similarity">
    <text evidence="1">Belongs to the protease inhibitor I38 family.</text>
</comment>
<keyword evidence="2 6" id="KW-0483">Metalloprotease inhibitor</keyword>
<dbReference type="InterPro" id="IPR021140">
    <property type="entry name" value="Inh/Omp19"/>
</dbReference>
<gene>
    <name evidence="6" type="ORF">WG219_17725</name>
</gene>
<evidence type="ECO:0000256" key="4">
    <source>
        <dbReference type="ARBA" id="ARBA00023215"/>
    </source>
</evidence>
<dbReference type="EMBL" id="CP148074">
    <property type="protein sequence ID" value="WXL25122.1"/>
    <property type="molecule type" value="Genomic_DNA"/>
</dbReference>
<keyword evidence="3" id="KW-0732">Signal</keyword>
<evidence type="ECO:0000313" key="6">
    <source>
        <dbReference type="EMBL" id="WXL25122.1"/>
    </source>
</evidence>
<dbReference type="InterPro" id="IPR016085">
    <property type="entry name" value="Protease_inh_B-barrel_dom"/>
</dbReference>
<keyword evidence="6" id="KW-0646">Protease inhibitor</keyword>
<sequence length="150" mass="16327">MYHALRTLTVSTLLATYALNSSAGGPESRFALNAKSKDQEAQLAPAPQYAERLKGPYDLWQDGEGGLLCKVRLNDTPTIGGLSLQADEDCASKLNLAGDPYAWFINPNGQLIIIDATRQALLRMSVLEDGSYKDPRDGDYVNAVLLSRPQ</sequence>
<feature type="domain" description="Alkaline proteinase inhibitor/ Outer membrane lipoprotein Omp19" evidence="5">
    <location>
        <begin position="50"/>
        <end position="135"/>
    </location>
</feature>
<dbReference type="Pfam" id="PF02974">
    <property type="entry name" value="Inh"/>
    <property type="match status" value="1"/>
</dbReference>
<accession>A0ABZ2RFM6</accession>